<evidence type="ECO:0000256" key="1">
    <source>
        <dbReference type="SAM" id="Phobius"/>
    </source>
</evidence>
<accession>A0A1R3T481</accession>
<feature type="transmembrane region" description="Helical" evidence="1">
    <location>
        <begin position="74"/>
        <end position="94"/>
    </location>
</feature>
<organism evidence="2 3">
    <name type="scientific">Proteiniphilum saccharofermentans</name>
    <dbReference type="NCBI Taxonomy" id="1642647"/>
    <lineage>
        <taxon>Bacteria</taxon>
        <taxon>Pseudomonadati</taxon>
        <taxon>Bacteroidota</taxon>
        <taxon>Bacteroidia</taxon>
        <taxon>Bacteroidales</taxon>
        <taxon>Dysgonomonadaceae</taxon>
        <taxon>Proteiniphilum</taxon>
    </lineage>
</organism>
<dbReference type="AlphaFoldDB" id="A0A1R3T481"/>
<dbReference type="RefSeq" id="WP_076930873.1">
    <property type="nucleotide sequence ID" value="NZ_LT605205.1"/>
</dbReference>
<evidence type="ECO:0000313" key="2">
    <source>
        <dbReference type="EMBL" id="SCD20962.1"/>
    </source>
</evidence>
<protein>
    <submittedName>
        <fullName evidence="2">Putative membrane protein</fullName>
    </submittedName>
</protein>
<sequence>MNDIDNLLEKYFNGVSSTEEEKRLKNYFEGTGILPEHEIYRPVFAAFNTEKQIKAPVMTFPEKKTRRPAITRRIIILLAGSAAIGLLAVAFSNLQYARSQHPEYMVIVNGKQVVNQHKAQQYAEHMLSETDKIIENSYQLFREAATINQDLNAEKILKETDQKIECIKTNYKQ</sequence>
<keyword evidence="3" id="KW-1185">Reference proteome</keyword>
<gene>
    <name evidence="2" type="ORF">PSM36_2157</name>
</gene>
<evidence type="ECO:0000313" key="3">
    <source>
        <dbReference type="Proteomes" id="UP000187464"/>
    </source>
</evidence>
<keyword evidence="1" id="KW-1133">Transmembrane helix</keyword>
<proteinExistence type="predicted"/>
<reference evidence="2 3" key="1">
    <citation type="submission" date="2016-08" db="EMBL/GenBank/DDBJ databases">
        <authorList>
            <person name="Seilhamer J.J."/>
        </authorList>
    </citation>
    <scope>NUCLEOTIDE SEQUENCE [LARGE SCALE GENOMIC DNA]</scope>
    <source>
        <strain evidence="2">M3/6</strain>
    </source>
</reference>
<dbReference type="EMBL" id="LT605205">
    <property type="protein sequence ID" value="SCD20962.1"/>
    <property type="molecule type" value="Genomic_DNA"/>
</dbReference>
<dbReference type="KEGG" id="psac:PSM36_2157"/>
<dbReference type="Proteomes" id="UP000187464">
    <property type="component" value="Chromosome I"/>
</dbReference>
<keyword evidence="1" id="KW-0472">Membrane</keyword>
<name>A0A1R3T481_9BACT</name>
<dbReference type="STRING" id="1642647.PSM36_2157"/>
<keyword evidence="1" id="KW-0812">Transmembrane</keyword>